<organism evidence="2 3">
    <name type="scientific">Scopulibacillus cellulosilyticus</name>
    <dbReference type="NCBI Taxonomy" id="2665665"/>
    <lineage>
        <taxon>Bacteria</taxon>
        <taxon>Bacillati</taxon>
        <taxon>Bacillota</taxon>
        <taxon>Bacilli</taxon>
        <taxon>Bacillales</taxon>
        <taxon>Sporolactobacillaceae</taxon>
        <taxon>Scopulibacillus</taxon>
    </lineage>
</organism>
<feature type="coiled-coil region" evidence="1">
    <location>
        <begin position="4"/>
        <end position="59"/>
    </location>
</feature>
<proteinExistence type="predicted"/>
<reference evidence="3" key="1">
    <citation type="journal article" date="2019" name="Int. J. Syst. Evol. Microbiol.">
        <title>The Global Catalogue of Microorganisms (GCM) 10K type strain sequencing project: providing services to taxonomists for standard genome sequencing and annotation.</title>
        <authorList>
            <consortium name="The Broad Institute Genomics Platform"/>
            <consortium name="The Broad Institute Genome Sequencing Center for Infectious Disease"/>
            <person name="Wu L."/>
            <person name="Ma J."/>
        </authorList>
    </citation>
    <scope>NUCLEOTIDE SEQUENCE [LARGE SCALE GENOMIC DNA]</scope>
    <source>
        <strain evidence="3">CGMCC 1.16305</strain>
    </source>
</reference>
<dbReference type="Proteomes" id="UP001596505">
    <property type="component" value="Unassembled WGS sequence"/>
</dbReference>
<keyword evidence="3" id="KW-1185">Reference proteome</keyword>
<gene>
    <name evidence="2" type="ORF">ACFQRG_19310</name>
</gene>
<sequence length="139" mass="16058">MEEKKRLEASINKCEKYIANITDNLMKDPELLPMFTEKLKEQQQVKLSFQLQLDEIEENLANTTGKPIDLMALLYFVRNLDSILEQADSEEKKELLRMVIKEIEITPAAPSPRKGRQITKIHLHFDFTPAGVKKSQKTS</sequence>
<comment type="caution">
    <text evidence="2">The sequence shown here is derived from an EMBL/GenBank/DDBJ whole genome shotgun (WGS) entry which is preliminary data.</text>
</comment>
<protein>
    <submittedName>
        <fullName evidence="2">Uncharacterized protein</fullName>
    </submittedName>
</protein>
<dbReference type="EMBL" id="JBHTCO010000042">
    <property type="protein sequence ID" value="MFC7395064.1"/>
    <property type="molecule type" value="Genomic_DNA"/>
</dbReference>
<evidence type="ECO:0000313" key="3">
    <source>
        <dbReference type="Proteomes" id="UP001596505"/>
    </source>
</evidence>
<evidence type="ECO:0000256" key="1">
    <source>
        <dbReference type="SAM" id="Coils"/>
    </source>
</evidence>
<accession>A0ABW2Q1E1</accession>
<evidence type="ECO:0000313" key="2">
    <source>
        <dbReference type="EMBL" id="MFC7395064.1"/>
    </source>
</evidence>
<name>A0ABW2Q1E1_9BACL</name>
<dbReference type="RefSeq" id="WP_380969195.1">
    <property type="nucleotide sequence ID" value="NZ_JBHTCO010000042.1"/>
</dbReference>
<keyword evidence="1" id="KW-0175">Coiled coil</keyword>